<organism evidence="1 2">
    <name type="scientific">Carboxylicivirga linearis</name>
    <dbReference type="NCBI Taxonomy" id="1628157"/>
    <lineage>
        <taxon>Bacteria</taxon>
        <taxon>Pseudomonadati</taxon>
        <taxon>Bacteroidota</taxon>
        <taxon>Bacteroidia</taxon>
        <taxon>Marinilabiliales</taxon>
        <taxon>Marinilabiliaceae</taxon>
        <taxon>Carboxylicivirga</taxon>
    </lineage>
</organism>
<dbReference type="Proteomes" id="UP000708576">
    <property type="component" value="Unassembled WGS sequence"/>
</dbReference>
<accession>A0ABS5K1Z9</accession>
<keyword evidence="2" id="KW-1185">Reference proteome</keyword>
<gene>
    <name evidence="1" type="ORF">KEM10_22935</name>
</gene>
<evidence type="ECO:0000313" key="2">
    <source>
        <dbReference type="Proteomes" id="UP000708576"/>
    </source>
</evidence>
<feature type="non-terminal residue" evidence="1">
    <location>
        <position position="76"/>
    </location>
</feature>
<protein>
    <submittedName>
        <fullName evidence="1">Uncharacterized protein</fullName>
    </submittedName>
</protein>
<comment type="caution">
    <text evidence="1">The sequence shown here is derived from an EMBL/GenBank/DDBJ whole genome shotgun (WGS) entry which is preliminary data.</text>
</comment>
<reference evidence="1 2" key="1">
    <citation type="journal article" date="2015" name="Int. J. Syst. Evol. Microbiol.">
        <title>Carboxylicivirga linearis sp. nov., isolated from a sea cucumber culture pond.</title>
        <authorList>
            <person name="Wang F.Q."/>
            <person name="Zhou Y.X."/>
            <person name="Lin X.Z."/>
            <person name="Chen G.J."/>
            <person name="Du Z.J."/>
        </authorList>
    </citation>
    <scope>NUCLEOTIDE SEQUENCE [LARGE SCALE GENOMIC DNA]</scope>
    <source>
        <strain evidence="1 2">FB218</strain>
    </source>
</reference>
<dbReference type="RefSeq" id="WP_212220403.1">
    <property type="nucleotide sequence ID" value="NZ_JAGUCO010000044.1"/>
</dbReference>
<evidence type="ECO:0000313" key="1">
    <source>
        <dbReference type="EMBL" id="MBS2101159.1"/>
    </source>
</evidence>
<sequence>MKNLILIVSLFLMISSMIAGNKIKVNADNFVHLMCHYTISYVQVGDAEKLLAEPLEHYPHVLRFKALQEFEGKCSM</sequence>
<name>A0ABS5K1Z9_9BACT</name>
<dbReference type="EMBL" id="JAGUCO010000044">
    <property type="protein sequence ID" value="MBS2101159.1"/>
    <property type="molecule type" value="Genomic_DNA"/>
</dbReference>
<proteinExistence type="predicted"/>